<dbReference type="GO" id="GO:0009116">
    <property type="term" value="P:nucleoside metabolic process"/>
    <property type="evidence" value="ECO:0007669"/>
    <property type="project" value="InterPro"/>
</dbReference>
<dbReference type="Proteomes" id="UP000054771">
    <property type="component" value="Unassembled WGS sequence"/>
</dbReference>
<evidence type="ECO:0000256" key="2">
    <source>
        <dbReference type="PROSITE-ProRule" id="PRU00023"/>
    </source>
</evidence>
<feature type="region of interest" description="Disordered" evidence="3">
    <location>
        <begin position="1"/>
        <end position="27"/>
    </location>
</feature>
<dbReference type="InterPro" id="IPR056884">
    <property type="entry name" value="NPHP3-like_N"/>
</dbReference>
<dbReference type="SUPFAM" id="SSF52540">
    <property type="entry name" value="P-loop containing nucleoside triphosphate hydrolases"/>
    <property type="match status" value="1"/>
</dbReference>
<name>A0A0U5G3L6_ASPCI</name>
<dbReference type="InterPro" id="IPR027417">
    <property type="entry name" value="P-loop_NTPase"/>
</dbReference>
<dbReference type="OrthoDB" id="195446at2759"/>
<dbReference type="InterPro" id="IPR036770">
    <property type="entry name" value="Ankyrin_rpt-contain_sf"/>
</dbReference>
<feature type="repeat" description="ANK" evidence="2">
    <location>
        <begin position="982"/>
        <end position="1014"/>
    </location>
</feature>
<dbReference type="SUPFAM" id="SSF48403">
    <property type="entry name" value="Ankyrin repeat"/>
    <property type="match status" value="1"/>
</dbReference>
<feature type="domain" description="Nephrocystin 3-like N-terminal" evidence="4">
    <location>
        <begin position="388"/>
        <end position="539"/>
    </location>
</feature>
<dbReference type="OMA" id="LHICAWF"/>
<organism evidence="5 6">
    <name type="scientific">Aspergillus calidoustus</name>
    <dbReference type="NCBI Taxonomy" id="454130"/>
    <lineage>
        <taxon>Eukaryota</taxon>
        <taxon>Fungi</taxon>
        <taxon>Dikarya</taxon>
        <taxon>Ascomycota</taxon>
        <taxon>Pezizomycotina</taxon>
        <taxon>Eurotiomycetes</taxon>
        <taxon>Eurotiomycetidae</taxon>
        <taxon>Eurotiales</taxon>
        <taxon>Aspergillaceae</taxon>
        <taxon>Aspergillus</taxon>
        <taxon>Aspergillus subgen. Nidulantes</taxon>
    </lineage>
</organism>
<dbReference type="PROSITE" id="PS50297">
    <property type="entry name" value="ANK_REP_REGION"/>
    <property type="match status" value="2"/>
</dbReference>
<dbReference type="InterPro" id="IPR035994">
    <property type="entry name" value="Nucleoside_phosphorylase_sf"/>
</dbReference>
<dbReference type="PROSITE" id="PS50088">
    <property type="entry name" value="ANK_REPEAT"/>
    <property type="match status" value="5"/>
</dbReference>
<feature type="repeat" description="ANK" evidence="2">
    <location>
        <begin position="930"/>
        <end position="963"/>
    </location>
</feature>
<evidence type="ECO:0000313" key="6">
    <source>
        <dbReference type="Proteomes" id="UP000054771"/>
    </source>
</evidence>
<feature type="compositionally biased region" description="Pro residues" evidence="3">
    <location>
        <begin position="1"/>
        <end position="25"/>
    </location>
</feature>
<gene>
    <name evidence="5" type="ORF">ASPCAL09658</name>
</gene>
<protein>
    <recommendedName>
        <fullName evidence="4">Nephrocystin 3-like N-terminal domain-containing protein</fullName>
    </recommendedName>
</protein>
<dbReference type="Gene3D" id="3.40.50.300">
    <property type="entry name" value="P-loop containing nucleotide triphosphate hydrolases"/>
    <property type="match status" value="1"/>
</dbReference>
<evidence type="ECO:0000259" key="4">
    <source>
        <dbReference type="Pfam" id="PF24883"/>
    </source>
</evidence>
<feature type="repeat" description="ANK" evidence="2">
    <location>
        <begin position="1085"/>
        <end position="1120"/>
    </location>
</feature>
<dbReference type="PANTHER" id="PTHR46082:SF11">
    <property type="entry name" value="AAA+ ATPASE DOMAIN-CONTAINING PROTEIN-RELATED"/>
    <property type="match status" value="1"/>
</dbReference>
<dbReference type="Gene3D" id="1.25.40.20">
    <property type="entry name" value="Ankyrin repeat-containing domain"/>
    <property type="match status" value="4"/>
</dbReference>
<evidence type="ECO:0000256" key="3">
    <source>
        <dbReference type="SAM" id="MobiDB-lite"/>
    </source>
</evidence>
<dbReference type="PRINTS" id="PR01415">
    <property type="entry name" value="ANKYRIN"/>
</dbReference>
<dbReference type="Pfam" id="PF13857">
    <property type="entry name" value="Ank_5"/>
    <property type="match status" value="1"/>
</dbReference>
<evidence type="ECO:0000256" key="1">
    <source>
        <dbReference type="ARBA" id="ARBA00022737"/>
    </source>
</evidence>
<keyword evidence="6" id="KW-1185">Reference proteome</keyword>
<feature type="repeat" description="ANK" evidence="2">
    <location>
        <begin position="1190"/>
        <end position="1211"/>
    </location>
</feature>
<dbReference type="InterPro" id="IPR002110">
    <property type="entry name" value="Ankyrin_rpt"/>
</dbReference>
<dbReference type="STRING" id="454130.A0A0U5G3L6"/>
<dbReference type="GO" id="GO:0003824">
    <property type="term" value="F:catalytic activity"/>
    <property type="evidence" value="ECO:0007669"/>
    <property type="project" value="InterPro"/>
</dbReference>
<dbReference type="SUPFAM" id="SSF53167">
    <property type="entry name" value="Purine and uridine phosphorylases"/>
    <property type="match status" value="1"/>
</dbReference>
<dbReference type="SMART" id="SM00248">
    <property type="entry name" value="ANK"/>
    <property type="match status" value="10"/>
</dbReference>
<dbReference type="Pfam" id="PF12796">
    <property type="entry name" value="Ank_2"/>
    <property type="match status" value="3"/>
</dbReference>
<keyword evidence="1" id="KW-0677">Repeat</keyword>
<accession>A0A0U5G3L6</accession>
<reference evidence="6" key="1">
    <citation type="journal article" date="2016" name="Genome Announc.">
        <title>Draft genome sequences of fungus Aspergillus calidoustus.</title>
        <authorList>
            <person name="Horn F."/>
            <person name="Linde J."/>
            <person name="Mattern D.J."/>
            <person name="Walther G."/>
            <person name="Guthke R."/>
            <person name="Scherlach K."/>
            <person name="Martin K."/>
            <person name="Brakhage A.A."/>
            <person name="Petzke L."/>
            <person name="Valiante V."/>
        </authorList>
    </citation>
    <scope>NUCLEOTIDE SEQUENCE [LARGE SCALE GENOMIC DNA]</scope>
    <source>
        <strain evidence="6">SF006504</strain>
    </source>
</reference>
<dbReference type="Pfam" id="PF24883">
    <property type="entry name" value="NPHP3_N"/>
    <property type="match status" value="1"/>
</dbReference>
<keyword evidence="2" id="KW-0040">ANK repeat</keyword>
<dbReference type="PANTHER" id="PTHR46082">
    <property type="entry name" value="ATP/GTP-BINDING PROTEIN-RELATED"/>
    <property type="match status" value="1"/>
</dbReference>
<sequence length="1349" mass="149037">MSHPGRPSPSLPPFPPPPQSPPTPPSVRSLTAYKVGWFCVLSAEQEAARALLDEEHEAPPMPRDDSCYILGSMLGHNIVVARPTREGRVPTNEAAINMLRTFPMIRFALMVGIAGGATTAPDLCGDPTDILLGDVVMSRPKNSHGGVWLYDMGTESPSGLESQSHLNSSSSILIKASNLLESNHNRNKGKMGQYIDAALAKLDRRMYAFPGREHDLLFEARYQHVAGTTPSTKNLCTLCDPARRIIDRATRAEPVVHYGLVGSGDRVIRSGEWRDKMSSGPHEVLCFEMEAAGLVNNFPSIAICGIADYADTHKNKRWQPYAALTAAAYAKDLLAMIPPQTVQQIEVVEFKSAIAKIQASLDTTCRLDILDWLCPVNFQIERRNLVRTGQWLLESEEFKQWAEEGARWQLCCYGEAGTGKTSLCAIIMKHLTAAFASRPVISIHLRDQPETRDQATTRIILGSMVRQLLQFDSAPIPPELTNARETGIAGIEKIEWLLKGIFKEMVQSHERTYILFDGLCNCSAQARRDIKEYLRQLTDDGSGEGDYRRDALVHPPPSNLTRYLLDRPDLKDKIAQEISRKAQGKFLFAKAWISALHDWCFKRVQHDEHVLGLLDYMPHDALKEYCKQRMRTINAKKGIEARIALETISVLIAMRRPPTLLALQQALAMTSGFGLLHSNDTSYRRNKIVHATNGLLSIDKGDDEHSYVRFVHPTLTVFLGENERGKDPRLTHADSHMASICLEYLRAKSFPAHCLEPDSYPFLAYVLEFWGDHVREAGSRDDDAEVVKEARQFLKNPDSVAQLVEATTRLVRHGGNISPNFIRQGATVLHICAWFGLAEMLQRLCAKDEDINALDDENMSPLDYACIKGRRDVVARILSFPNAHLQDLALARAIYGIPRTLACNEASRLEIVKQLLATRKLNINARSGPKQRTPLIIAVRRGHAAIVTDLLTRKAVEVDARDADNHTALWHAVDGCSPAASPAGSGLSVDTSNGREPLVRLLLEHGADPNVKDSSGGTILALAITMGVPATVATLLRCDALKPQANKSLVHLAAASGRPEVVRLVYSAIQDKTNAAPNLNALDASGLTPLHYVSLLQSEHAAEIATTLLDLGADASATDGRGCTPYTTAYLLQRTEAMRVLGKRAGIAQQEEKSTKDLPVCTLADTGDWASVRQLVATNRPDVTYRDIRTGATLLHIAAHEDQMEIVRALLANRKYRKRLVSQVDHRGRTPLHLVQSVEVATLLVEHGCSALATDYDGDKTAWAAACEASRHPELRLYLEEVEKSHRHRLPAVVGVHKSGYWWFGGTLARGLSGIGRLKSIILSFLARRWFPGHDVPYGLLVATPPSRY</sequence>
<dbReference type="Gene3D" id="3.40.50.1580">
    <property type="entry name" value="Nucleoside phosphorylase domain"/>
    <property type="match status" value="1"/>
</dbReference>
<dbReference type="EMBL" id="CDMC01000008">
    <property type="protein sequence ID" value="CEL06481.1"/>
    <property type="molecule type" value="Genomic_DNA"/>
</dbReference>
<proteinExistence type="predicted"/>
<feature type="repeat" description="ANK" evidence="2">
    <location>
        <begin position="824"/>
        <end position="856"/>
    </location>
</feature>
<dbReference type="InterPro" id="IPR053137">
    <property type="entry name" value="NLR-like"/>
</dbReference>
<evidence type="ECO:0000313" key="5">
    <source>
        <dbReference type="EMBL" id="CEL06481.1"/>
    </source>
</evidence>